<dbReference type="InterPro" id="IPR011044">
    <property type="entry name" value="Quino_amine_DH_bsu"/>
</dbReference>
<protein>
    <submittedName>
        <fullName evidence="1">Uncharacterized protein</fullName>
    </submittedName>
</protein>
<comment type="caution">
    <text evidence="1">The sequence shown here is derived from an EMBL/GenBank/DDBJ whole genome shotgun (WGS) entry which is preliminary data.</text>
</comment>
<gene>
    <name evidence="1" type="ORF">C9374_011932</name>
</gene>
<reference evidence="1 2" key="1">
    <citation type="journal article" date="2018" name="BMC Genomics">
        <title>The genome of Naegleria lovaniensis, the basis for a comparative approach to unravel pathogenicity factors of the human pathogenic amoeba N. fowleri.</title>
        <authorList>
            <person name="Liechti N."/>
            <person name="Schurch N."/>
            <person name="Bruggmann R."/>
            <person name="Wittwer M."/>
        </authorList>
    </citation>
    <scope>NUCLEOTIDE SEQUENCE [LARGE SCALE GENOMIC DNA]</scope>
    <source>
        <strain evidence="1 2">ATCC 30569</strain>
    </source>
</reference>
<dbReference type="RefSeq" id="XP_044542817.1">
    <property type="nucleotide sequence ID" value="XM_044687642.1"/>
</dbReference>
<accession>A0AA88GE94</accession>
<name>A0AA88GE94_NAELO</name>
<dbReference type="Proteomes" id="UP000816034">
    <property type="component" value="Unassembled WGS sequence"/>
</dbReference>
<evidence type="ECO:0000313" key="2">
    <source>
        <dbReference type="Proteomes" id="UP000816034"/>
    </source>
</evidence>
<organism evidence="1 2">
    <name type="scientific">Naegleria lovaniensis</name>
    <name type="common">Amoeba</name>
    <dbReference type="NCBI Taxonomy" id="51637"/>
    <lineage>
        <taxon>Eukaryota</taxon>
        <taxon>Discoba</taxon>
        <taxon>Heterolobosea</taxon>
        <taxon>Tetramitia</taxon>
        <taxon>Eutetramitia</taxon>
        <taxon>Vahlkampfiidae</taxon>
        <taxon>Naegleria</taxon>
    </lineage>
</organism>
<keyword evidence="2" id="KW-1185">Reference proteome</keyword>
<dbReference type="AlphaFoldDB" id="A0AA88GE94"/>
<dbReference type="GeneID" id="68104386"/>
<dbReference type="SUPFAM" id="SSF50969">
    <property type="entry name" value="YVTN repeat-like/Quinoprotein amine dehydrogenase"/>
    <property type="match status" value="1"/>
</dbReference>
<sequence length="270" mass="30969">MNSQSSSSLTANHRFLKFHNDDEQVKIILHDLCQIGNLWDPNIVSEFYNKMRKCKRKIPFSLEFQLVASIELEDVIEVRISHSLNCLVALSSEEYTFSFFDLKTHKRLGIFVAKEKPPYFHVEENYDGNNNDALIYGGNDSVVKYDLKTVLEKQGASNYIWQQSAICNARGIVSSRDRYSSNIIYVCYVDQITALNSKTGDVLYKIDKNHNGIQLDDLSGIDITDTNDTLFVVQNGHIRKLRRCPSSETILWQSELLFGQGHVKRSDGFR</sequence>
<proteinExistence type="predicted"/>
<evidence type="ECO:0000313" key="1">
    <source>
        <dbReference type="EMBL" id="KAG2373643.1"/>
    </source>
</evidence>
<dbReference type="EMBL" id="PYSW02000052">
    <property type="protein sequence ID" value="KAG2373643.1"/>
    <property type="molecule type" value="Genomic_DNA"/>
</dbReference>